<reference evidence="2 3" key="1">
    <citation type="submission" date="2021-06" db="EMBL/GenBank/DDBJ databases">
        <title>Caerostris extrusa draft genome.</title>
        <authorList>
            <person name="Kono N."/>
            <person name="Arakawa K."/>
        </authorList>
    </citation>
    <scope>NUCLEOTIDE SEQUENCE [LARGE SCALE GENOMIC DNA]</scope>
</reference>
<keyword evidence="3" id="KW-1185">Reference proteome</keyword>
<accession>A0AAV4XZ80</accession>
<comment type="caution">
    <text evidence="2">The sequence shown here is derived from an EMBL/GenBank/DDBJ whole genome shotgun (WGS) entry which is preliminary data.</text>
</comment>
<organism evidence="2 3">
    <name type="scientific">Caerostris extrusa</name>
    <name type="common">Bark spider</name>
    <name type="synonym">Caerostris bankana</name>
    <dbReference type="NCBI Taxonomy" id="172846"/>
    <lineage>
        <taxon>Eukaryota</taxon>
        <taxon>Metazoa</taxon>
        <taxon>Ecdysozoa</taxon>
        <taxon>Arthropoda</taxon>
        <taxon>Chelicerata</taxon>
        <taxon>Arachnida</taxon>
        <taxon>Araneae</taxon>
        <taxon>Araneomorphae</taxon>
        <taxon>Entelegynae</taxon>
        <taxon>Araneoidea</taxon>
        <taxon>Araneidae</taxon>
        <taxon>Caerostris</taxon>
    </lineage>
</organism>
<evidence type="ECO:0000313" key="2">
    <source>
        <dbReference type="EMBL" id="GIZ00228.1"/>
    </source>
</evidence>
<proteinExistence type="predicted"/>
<dbReference type="EMBL" id="BPLR01018520">
    <property type="protein sequence ID" value="GIZ00228.1"/>
    <property type="molecule type" value="Genomic_DNA"/>
</dbReference>
<sequence length="105" mass="12343">MHFDNGIEDGHKITFTSERKPRYKNPFEKDNQFNVKHPEQLSATAIEQIEVVLPPRLEYIIQDNATQASLSSVLHESSTNQRYKQAYEDDDERYWGFRGVQCQTH</sequence>
<feature type="region of interest" description="Disordered" evidence="1">
    <location>
        <begin position="1"/>
        <end position="30"/>
    </location>
</feature>
<protein>
    <submittedName>
        <fullName evidence="2">Uncharacterized protein</fullName>
    </submittedName>
</protein>
<dbReference type="AlphaFoldDB" id="A0AAV4XZ80"/>
<gene>
    <name evidence="2" type="ORF">CEXT_154861</name>
</gene>
<dbReference type="Proteomes" id="UP001054945">
    <property type="component" value="Unassembled WGS sequence"/>
</dbReference>
<evidence type="ECO:0000313" key="3">
    <source>
        <dbReference type="Proteomes" id="UP001054945"/>
    </source>
</evidence>
<evidence type="ECO:0000256" key="1">
    <source>
        <dbReference type="SAM" id="MobiDB-lite"/>
    </source>
</evidence>
<name>A0AAV4XZ80_CAEEX</name>